<dbReference type="CDD" id="cd08041">
    <property type="entry name" value="OBF_kDNA_ligase_like"/>
    <property type="match status" value="1"/>
</dbReference>
<dbReference type="EMBL" id="SEZN01000008">
    <property type="protein sequence ID" value="RYU65432.1"/>
    <property type="molecule type" value="Genomic_DNA"/>
</dbReference>
<sequence length="284" mass="31931">MKKVQLSTLVALGVLSQPVIALDEPNTATIAISLAMNYESSVDIDAYWLSEKLDGIRAYWSGSELLTRKGHKLHAPDWFTDPLPDHPIDGELWAGRGGFQKVARTVLDSEPDEASWRDIRFMMFDLPSSAGMFPKRYYELSTMIKALDIPHLKLVDQHPISSEEMLFDVLEDISGRKGEGVMLRRVDAVYRPGRHDDLIKLKKHQDAEAIVIGYTAGKGKYRGMVGALILKMPDGKEFKIGSGLTQALREEPPKLGQQITYRYNGYTDNGIPKFARYLAVREGY</sequence>
<keyword evidence="3" id="KW-0235">DNA replication</keyword>
<dbReference type="AlphaFoldDB" id="A0A4Q5KW38"/>
<dbReference type="PANTHER" id="PTHR47810:SF1">
    <property type="entry name" value="DNA LIGASE B"/>
    <property type="match status" value="1"/>
</dbReference>
<dbReference type="Pfam" id="PF14743">
    <property type="entry name" value="DNA_ligase_OB_2"/>
    <property type="match status" value="1"/>
</dbReference>
<evidence type="ECO:0000313" key="9">
    <source>
        <dbReference type="EMBL" id="RYU51288.1"/>
    </source>
</evidence>
<dbReference type="CDD" id="cd07896">
    <property type="entry name" value="Adenylation_kDNA_ligase_like"/>
    <property type="match status" value="1"/>
</dbReference>
<comment type="cofactor">
    <cofactor evidence="1">
        <name>a divalent metal cation</name>
        <dbReference type="ChEBI" id="CHEBI:60240"/>
    </cofactor>
</comment>
<dbReference type="GO" id="GO:0006281">
    <property type="term" value="P:DNA repair"/>
    <property type="evidence" value="ECO:0007669"/>
    <property type="project" value="UniProtKB-KW"/>
</dbReference>
<feature type="signal peptide" evidence="7">
    <location>
        <begin position="1"/>
        <end position="21"/>
    </location>
</feature>
<evidence type="ECO:0000256" key="5">
    <source>
        <dbReference type="ARBA" id="ARBA00023204"/>
    </source>
</evidence>
<dbReference type="PANTHER" id="PTHR47810">
    <property type="entry name" value="DNA LIGASE"/>
    <property type="match status" value="1"/>
</dbReference>
<keyword evidence="12" id="KW-1185">Reference proteome</keyword>
<dbReference type="Proteomes" id="UP000294166">
    <property type="component" value="Unassembled WGS sequence"/>
</dbReference>
<evidence type="ECO:0000313" key="12">
    <source>
        <dbReference type="Proteomes" id="UP000294166"/>
    </source>
</evidence>
<dbReference type="NCBIfam" id="NF006592">
    <property type="entry name" value="PRK09125.1"/>
    <property type="match status" value="1"/>
</dbReference>
<dbReference type="PROSITE" id="PS50160">
    <property type="entry name" value="DNA_LIGASE_A3"/>
    <property type="match status" value="1"/>
</dbReference>
<keyword evidence="4" id="KW-0227">DNA damage</keyword>
<accession>A0A4Q5KW38</accession>
<gene>
    <name evidence="10" type="ORF">ERW53_05955</name>
    <name evidence="9" type="ORF">ERW57_10340</name>
</gene>
<proteinExistence type="predicted"/>
<dbReference type="GO" id="GO:0003910">
    <property type="term" value="F:DNA ligase (ATP) activity"/>
    <property type="evidence" value="ECO:0007669"/>
    <property type="project" value="UniProtKB-EC"/>
</dbReference>
<keyword evidence="5" id="KW-0234">DNA repair</keyword>
<evidence type="ECO:0000256" key="2">
    <source>
        <dbReference type="ARBA" id="ARBA00022598"/>
    </source>
</evidence>
<dbReference type="Proteomes" id="UP000294063">
    <property type="component" value="Unassembled WGS sequence"/>
</dbReference>
<reference evidence="11 12" key="1">
    <citation type="submission" date="2019-02" db="EMBL/GenBank/DDBJ databases">
        <title>Genome sequences of Aliivibrio finisterrensis strains from farmed Atlantic salmon.</title>
        <authorList>
            <person name="Bowman J.P."/>
        </authorList>
    </citation>
    <scope>NUCLEOTIDE SEQUENCE [LARGE SCALE GENOMIC DNA]</scope>
    <source>
        <strain evidence="10 12">A21</strain>
        <strain evidence="9 11">A46</strain>
    </source>
</reference>
<organism evidence="9 11">
    <name type="scientific">Aliivibrio finisterrensis</name>
    <dbReference type="NCBI Taxonomy" id="511998"/>
    <lineage>
        <taxon>Bacteria</taxon>
        <taxon>Pseudomonadati</taxon>
        <taxon>Pseudomonadota</taxon>
        <taxon>Gammaproteobacteria</taxon>
        <taxon>Vibrionales</taxon>
        <taxon>Vibrionaceae</taxon>
        <taxon>Aliivibrio</taxon>
    </lineage>
</organism>
<dbReference type="GO" id="GO:0006310">
    <property type="term" value="P:DNA recombination"/>
    <property type="evidence" value="ECO:0007669"/>
    <property type="project" value="InterPro"/>
</dbReference>
<keyword evidence="2 9" id="KW-0436">Ligase</keyword>
<comment type="caution">
    <text evidence="9">The sequence shown here is derived from an EMBL/GenBank/DDBJ whole genome shotgun (WGS) entry which is preliminary data.</text>
</comment>
<evidence type="ECO:0000259" key="8">
    <source>
        <dbReference type="PROSITE" id="PS50160"/>
    </source>
</evidence>
<evidence type="ECO:0000256" key="6">
    <source>
        <dbReference type="ARBA" id="ARBA00034003"/>
    </source>
</evidence>
<evidence type="ECO:0000256" key="3">
    <source>
        <dbReference type="ARBA" id="ARBA00022705"/>
    </source>
</evidence>
<dbReference type="Gene3D" id="3.30.470.30">
    <property type="entry name" value="DNA ligase/mRNA capping enzyme"/>
    <property type="match status" value="1"/>
</dbReference>
<keyword evidence="7" id="KW-0732">Signal</keyword>
<dbReference type="InterPro" id="IPR029319">
    <property type="entry name" value="DNA_ligase_OB"/>
</dbReference>
<evidence type="ECO:0000313" key="10">
    <source>
        <dbReference type="EMBL" id="RYU65432.1"/>
    </source>
</evidence>
<dbReference type="SUPFAM" id="SSF50249">
    <property type="entry name" value="Nucleic acid-binding proteins"/>
    <property type="match status" value="1"/>
</dbReference>
<evidence type="ECO:0000256" key="7">
    <source>
        <dbReference type="SAM" id="SignalP"/>
    </source>
</evidence>
<dbReference type="InterPro" id="IPR050326">
    <property type="entry name" value="NAD_dep_DNA_ligaseB"/>
</dbReference>
<evidence type="ECO:0000313" key="11">
    <source>
        <dbReference type="Proteomes" id="UP000294063"/>
    </source>
</evidence>
<dbReference type="SUPFAM" id="SSF56091">
    <property type="entry name" value="DNA ligase/mRNA capping enzyme, catalytic domain"/>
    <property type="match status" value="1"/>
</dbReference>
<protein>
    <submittedName>
        <fullName evidence="9">DNA ligase</fullName>
    </submittedName>
</protein>
<name>A0A4Q5KW38_9GAMM</name>
<dbReference type="EMBL" id="SEZK01000015">
    <property type="protein sequence ID" value="RYU51288.1"/>
    <property type="molecule type" value="Genomic_DNA"/>
</dbReference>
<feature type="chain" id="PRO_5020605148" evidence="7">
    <location>
        <begin position="22"/>
        <end position="284"/>
    </location>
</feature>
<dbReference type="GO" id="GO:0005524">
    <property type="term" value="F:ATP binding"/>
    <property type="evidence" value="ECO:0007669"/>
    <property type="project" value="InterPro"/>
</dbReference>
<dbReference type="Gene3D" id="3.30.1490.70">
    <property type="match status" value="1"/>
</dbReference>
<dbReference type="GO" id="GO:0006260">
    <property type="term" value="P:DNA replication"/>
    <property type="evidence" value="ECO:0007669"/>
    <property type="project" value="UniProtKB-KW"/>
</dbReference>
<dbReference type="RefSeq" id="WP_130047555.1">
    <property type="nucleotide sequence ID" value="NZ_SEZK01000015.1"/>
</dbReference>
<comment type="catalytic activity">
    <reaction evidence="6">
        <text>ATP + (deoxyribonucleotide)n-3'-hydroxyl + 5'-phospho-(deoxyribonucleotide)m = (deoxyribonucleotide)n+m + AMP + diphosphate.</text>
        <dbReference type="EC" id="6.5.1.1"/>
    </reaction>
</comment>
<dbReference type="InterPro" id="IPR012310">
    <property type="entry name" value="DNA_ligase_ATP-dep_cent"/>
</dbReference>
<evidence type="ECO:0000256" key="4">
    <source>
        <dbReference type="ARBA" id="ARBA00022763"/>
    </source>
</evidence>
<evidence type="ECO:0000256" key="1">
    <source>
        <dbReference type="ARBA" id="ARBA00001968"/>
    </source>
</evidence>
<feature type="domain" description="ATP-dependent DNA ligase family profile" evidence="8">
    <location>
        <begin position="135"/>
        <end position="234"/>
    </location>
</feature>
<dbReference type="Gene3D" id="2.40.50.140">
    <property type="entry name" value="Nucleic acid-binding proteins"/>
    <property type="match status" value="1"/>
</dbReference>
<dbReference type="InterPro" id="IPR012340">
    <property type="entry name" value="NA-bd_OB-fold"/>
</dbReference>